<dbReference type="InterPro" id="IPR013087">
    <property type="entry name" value="Znf_C2H2_type"/>
</dbReference>
<gene>
    <name evidence="3" type="ORF">ILUMI_12201</name>
</gene>
<name>A0A8K0CZ18_IGNLU</name>
<dbReference type="PROSITE" id="PS50157">
    <property type="entry name" value="ZINC_FINGER_C2H2_2"/>
    <property type="match status" value="1"/>
</dbReference>
<dbReference type="InterPro" id="IPR048324">
    <property type="entry name" value="ZSWIM1-3_RNaseH-like"/>
</dbReference>
<dbReference type="InterPro" id="IPR052797">
    <property type="entry name" value="RegFact_GeneExpr_CellDeath"/>
</dbReference>
<dbReference type="PANTHER" id="PTHR33936:SF25">
    <property type="entry name" value="C2H2-TYPE DOMAIN-CONTAINING PROTEIN"/>
    <property type="match status" value="1"/>
</dbReference>
<accession>A0A8K0CZ18</accession>
<dbReference type="AlphaFoldDB" id="A0A8K0CZ18"/>
<evidence type="ECO:0000256" key="1">
    <source>
        <dbReference type="PROSITE-ProRule" id="PRU00042"/>
    </source>
</evidence>
<keyword evidence="1" id="KW-0863">Zinc-finger</keyword>
<reference evidence="3" key="1">
    <citation type="submission" date="2019-08" db="EMBL/GenBank/DDBJ databases">
        <title>The genome of the North American firefly Photinus pyralis.</title>
        <authorList>
            <consortium name="Photinus pyralis genome working group"/>
            <person name="Fallon T.R."/>
            <person name="Sander Lower S.E."/>
            <person name="Weng J.-K."/>
        </authorList>
    </citation>
    <scope>NUCLEOTIDE SEQUENCE</scope>
    <source>
        <strain evidence="3">TRF0915ILg1</strain>
        <tissue evidence="3">Whole body</tissue>
    </source>
</reference>
<feature type="domain" description="C2H2-type" evidence="2">
    <location>
        <begin position="4"/>
        <end position="27"/>
    </location>
</feature>
<protein>
    <recommendedName>
        <fullName evidence="2">C2H2-type domain-containing protein</fullName>
    </recommendedName>
</protein>
<comment type="caution">
    <text evidence="3">The sequence shown here is derived from an EMBL/GenBank/DDBJ whole genome shotgun (WGS) entry which is preliminary data.</text>
</comment>
<evidence type="ECO:0000259" key="2">
    <source>
        <dbReference type="PROSITE" id="PS50157"/>
    </source>
</evidence>
<keyword evidence="1" id="KW-0479">Metal-binding</keyword>
<dbReference type="GO" id="GO:0008270">
    <property type="term" value="F:zinc ion binding"/>
    <property type="evidence" value="ECO:0007669"/>
    <property type="project" value="UniProtKB-KW"/>
</dbReference>
<proteinExistence type="predicted"/>
<dbReference type="PROSITE" id="PS00028">
    <property type="entry name" value="ZINC_FINGER_C2H2_1"/>
    <property type="match status" value="1"/>
</dbReference>
<dbReference type="OrthoDB" id="6773606at2759"/>
<dbReference type="PANTHER" id="PTHR33936">
    <property type="entry name" value="PROTEIN CBG17840"/>
    <property type="match status" value="1"/>
</dbReference>
<organism evidence="3 4">
    <name type="scientific">Ignelater luminosus</name>
    <name type="common">Cucubano</name>
    <name type="synonym">Pyrophorus luminosus</name>
    <dbReference type="NCBI Taxonomy" id="2038154"/>
    <lineage>
        <taxon>Eukaryota</taxon>
        <taxon>Metazoa</taxon>
        <taxon>Ecdysozoa</taxon>
        <taxon>Arthropoda</taxon>
        <taxon>Hexapoda</taxon>
        <taxon>Insecta</taxon>
        <taxon>Pterygota</taxon>
        <taxon>Neoptera</taxon>
        <taxon>Endopterygota</taxon>
        <taxon>Coleoptera</taxon>
        <taxon>Polyphaga</taxon>
        <taxon>Elateriformia</taxon>
        <taxon>Elateroidea</taxon>
        <taxon>Elateridae</taxon>
        <taxon>Agrypninae</taxon>
        <taxon>Pyrophorini</taxon>
        <taxon>Ignelater</taxon>
    </lineage>
</organism>
<evidence type="ECO:0000313" key="3">
    <source>
        <dbReference type="EMBL" id="KAF2893972.1"/>
    </source>
</evidence>
<sequence>MESNKCQYCYKEFSSSSSRNRHIKNVHNKIVKTSRISRIKCSLCLIETGTYENLKQHLTESHRVSVDEIYLSFCSKDEVAVWLQTAQIEANYFICGRKQKKKGNEIRYACNRSDLKGEYSLLKNLLRITSSHIIYLRHKSNCKIRTEKTGGSIKIQGVCPSHLVIKFYENDQASIKFWKTHVGHDKEIRSQHLTRVEKDMVVNTLKIGISIDRILDDVRKVECESHPVLKDTDFVVGFMNATMEKKLKDFGKIICMDGTHCTNRKGMDLTIMLVKDDKNAGFPVAFFLTNRLDQVAQELFLGALKKKVGEELQPEYFMSDDDPKYFNAWVLFINMALESLNNLLKTNQITRRTNITVEKLLDKIEDLVDSKMWQRILNMERPNANSYQDKVTLKRHKTAERMDINLITEVGLGEFQDFIESKKTIDEGTNEVDREAIRRMGNQEIVNALNELDFETYSKKLKTILKLIKQDENYHCSVLLSLKRNELRFYIEVL</sequence>
<dbReference type="SMART" id="SM00355">
    <property type="entry name" value="ZnF_C2H2"/>
    <property type="match status" value="2"/>
</dbReference>
<keyword evidence="4" id="KW-1185">Reference proteome</keyword>
<dbReference type="Gene3D" id="3.30.160.60">
    <property type="entry name" value="Classic Zinc Finger"/>
    <property type="match status" value="1"/>
</dbReference>
<keyword evidence="1" id="KW-0862">Zinc</keyword>
<dbReference type="Pfam" id="PF21056">
    <property type="entry name" value="ZSWIM1-3_RNaseH-like"/>
    <property type="match status" value="1"/>
</dbReference>
<evidence type="ECO:0000313" key="4">
    <source>
        <dbReference type="Proteomes" id="UP000801492"/>
    </source>
</evidence>
<dbReference type="Proteomes" id="UP000801492">
    <property type="component" value="Unassembled WGS sequence"/>
</dbReference>
<dbReference type="EMBL" id="VTPC01007481">
    <property type="protein sequence ID" value="KAF2893972.1"/>
    <property type="molecule type" value="Genomic_DNA"/>
</dbReference>